<protein>
    <recommendedName>
        <fullName evidence="3">Shikimate kinase</fullName>
    </recommendedName>
</protein>
<dbReference type="PATRIC" id="fig|1120925.3.peg.3149"/>
<dbReference type="InterPro" id="IPR031322">
    <property type="entry name" value="Shikimate/glucono_kinase"/>
</dbReference>
<gene>
    <name evidence="1" type="ORF">F941_03004</name>
</gene>
<organism evidence="1 2">
    <name type="scientific">Acinetobacter bouvetii DSM 14964 = CIP 107468</name>
    <dbReference type="NCBI Taxonomy" id="1120925"/>
    <lineage>
        <taxon>Bacteria</taxon>
        <taxon>Pseudomonadati</taxon>
        <taxon>Pseudomonadota</taxon>
        <taxon>Gammaproteobacteria</taxon>
        <taxon>Moraxellales</taxon>
        <taxon>Moraxellaceae</taxon>
        <taxon>Acinetobacter</taxon>
    </lineage>
</organism>
<sequence length="176" mass="19878">MIHLIGLGGAGKTTAGKLLSIKMNIPCIDLDECFIENAGDIAEYIDLYGYAAYAKRNVELYLHLKQGMDENTQMVVVCSSGFMTYPENIISAYLQLKQDIEVNPSTFLLVPSLNLDECIEIIVERQLARPYLNSDAEKEELKVRKRFEIYRKLNCYTILTNQSSEAVVCQIVQQLG</sequence>
<dbReference type="eggNOG" id="COG0703">
    <property type="taxonomic scope" value="Bacteria"/>
</dbReference>
<comment type="caution">
    <text evidence="1">The sequence shown here is derived from an EMBL/GenBank/DDBJ whole genome shotgun (WGS) entry which is preliminary data.</text>
</comment>
<dbReference type="RefSeq" id="WP_005013052.1">
    <property type="nucleotide sequence ID" value="NZ_KB849730.1"/>
</dbReference>
<evidence type="ECO:0000313" key="1">
    <source>
        <dbReference type="EMBL" id="ENV81446.1"/>
    </source>
</evidence>
<dbReference type="InterPro" id="IPR027417">
    <property type="entry name" value="P-loop_NTPase"/>
</dbReference>
<name>N9C7G9_9GAMM</name>
<dbReference type="Pfam" id="PF01202">
    <property type="entry name" value="SKI"/>
    <property type="match status" value="1"/>
</dbReference>
<dbReference type="EMBL" id="APQD01000023">
    <property type="protein sequence ID" value="ENV81446.1"/>
    <property type="molecule type" value="Genomic_DNA"/>
</dbReference>
<evidence type="ECO:0000313" key="2">
    <source>
        <dbReference type="Proteomes" id="UP000018460"/>
    </source>
</evidence>
<proteinExistence type="predicted"/>
<reference evidence="1 2" key="1">
    <citation type="submission" date="2013-02" db="EMBL/GenBank/DDBJ databases">
        <title>The Genome Sequence of Acinetobacter bouvetii CIP 107468.</title>
        <authorList>
            <consortium name="The Broad Institute Genome Sequencing Platform"/>
            <consortium name="The Broad Institute Genome Sequencing Center for Infectious Disease"/>
            <person name="Cerqueira G."/>
            <person name="Feldgarden M."/>
            <person name="Courvalin P."/>
            <person name="Perichon B."/>
            <person name="Grillot-Courvalin C."/>
            <person name="Clermont D."/>
            <person name="Rocha E."/>
            <person name="Yoon E.-J."/>
            <person name="Nemec A."/>
            <person name="Walker B."/>
            <person name="Young S.K."/>
            <person name="Zeng Q."/>
            <person name="Gargeya S."/>
            <person name="Fitzgerald M."/>
            <person name="Haas B."/>
            <person name="Abouelleil A."/>
            <person name="Alvarado L."/>
            <person name="Arachchi H.M."/>
            <person name="Berlin A.M."/>
            <person name="Chapman S.B."/>
            <person name="Dewar J."/>
            <person name="Goldberg J."/>
            <person name="Griggs A."/>
            <person name="Gujja S."/>
            <person name="Hansen M."/>
            <person name="Howarth C."/>
            <person name="Imamovic A."/>
            <person name="Larimer J."/>
            <person name="McCowan C."/>
            <person name="Murphy C."/>
            <person name="Neiman D."/>
            <person name="Pearson M."/>
            <person name="Priest M."/>
            <person name="Roberts A."/>
            <person name="Saif S."/>
            <person name="Shea T."/>
            <person name="Sisk P."/>
            <person name="Sykes S."/>
            <person name="Wortman J."/>
            <person name="Nusbaum C."/>
            <person name="Birren B."/>
        </authorList>
    </citation>
    <scope>NUCLEOTIDE SEQUENCE [LARGE SCALE GENOMIC DNA]</scope>
    <source>
        <strain evidence="1 2">CIP 107468</strain>
    </source>
</reference>
<accession>N9C7G9</accession>
<evidence type="ECO:0008006" key="3">
    <source>
        <dbReference type="Google" id="ProtNLM"/>
    </source>
</evidence>
<dbReference type="Proteomes" id="UP000018460">
    <property type="component" value="Unassembled WGS sequence"/>
</dbReference>
<keyword evidence="2" id="KW-1185">Reference proteome</keyword>
<dbReference type="SUPFAM" id="SSF52540">
    <property type="entry name" value="P-loop containing nucleoside triphosphate hydrolases"/>
    <property type="match status" value="1"/>
</dbReference>
<dbReference type="AlphaFoldDB" id="N9C7G9"/>
<dbReference type="Gene3D" id="3.40.50.300">
    <property type="entry name" value="P-loop containing nucleotide triphosphate hydrolases"/>
    <property type="match status" value="1"/>
</dbReference>